<dbReference type="SUPFAM" id="SSF90123">
    <property type="entry name" value="ABC transporter transmembrane region"/>
    <property type="match status" value="1"/>
</dbReference>
<dbReference type="InterPro" id="IPR036640">
    <property type="entry name" value="ABC1_TM_sf"/>
</dbReference>
<organism evidence="11 12">
    <name type="scientific">Zhenhengia yiwuensis</name>
    <dbReference type="NCBI Taxonomy" id="2763666"/>
    <lineage>
        <taxon>Bacteria</taxon>
        <taxon>Bacillati</taxon>
        <taxon>Bacillota</taxon>
        <taxon>Clostridia</taxon>
        <taxon>Lachnospirales</taxon>
        <taxon>Lachnospiraceae</taxon>
        <taxon>Zhenhengia</taxon>
    </lineage>
</organism>
<evidence type="ECO:0000259" key="9">
    <source>
        <dbReference type="PROSITE" id="PS50893"/>
    </source>
</evidence>
<comment type="subcellular location">
    <subcellularLocation>
        <location evidence="1">Cell membrane</location>
        <topology evidence="1">Multi-pass membrane protein</topology>
    </subcellularLocation>
</comment>
<evidence type="ECO:0000256" key="8">
    <source>
        <dbReference type="SAM" id="Phobius"/>
    </source>
</evidence>
<dbReference type="GO" id="GO:0005886">
    <property type="term" value="C:plasma membrane"/>
    <property type="evidence" value="ECO:0007669"/>
    <property type="project" value="UniProtKB-SubCell"/>
</dbReference>
<dbReference type="Pfam" id="PF00005">
    <property type="entry name" value="ABC_tran"/>
    <property type="match status" value="1"/>
</dbReference>
<keyword evidence="4" id="KW-0547">Nucleotide-binding</keyword>
<name>A0A926ECS7_9FIRM</name>
<dbReference type="SMART" id="SM00382">
    <property type="entry name" value="AAA"/>
    <property type="match status" value="1"/>
</dbReference>
<sequence>MPSSVSDALHERGVDVEHLLYCVKADLNKEGHYVDVHMTFDQGALYILQGYDAVAQDYFQVVDYEEIDIKNIEDLYIDRQIHTARLIVREENREYEIARFSLGKSEQFEQFKDRLLKTKNNEPIDDTDLKNREEFCPKCHNRYPNRERKVCPNCLDKGSTFKRLLGMYMRYKKEFIFVMAMITASTLFNLITPYFSAQLLYDEVLTKGGSWYGKVTAIVLLIAGIRFIGIVLSAIYGIVLARMTPKITRDIKVEIFSKLQTLPVGFFSSKQTGSLMARVDQDATNIYWFFVDVVPYAIVSIVTIIGLLGLMLFINVWITIVMFTGVMITVVILKRFRKKQRKLHRRKHHAVRATNALISDSLNGQRVVKAFAKEDQEIGRYTIKNQEFYDVSLHLGERSANMFPYVRMISRASDTAVLAIGAFSILYGNLTLGSLYALFSYTSMIQNSITFLANMGDRWARCIDAASRMFEILDTFPSLREAAEPIQRDVLEGDIVLDNVSFEYEVGRPILKHISFNIEKGQMFGIVGKTGAGKSTLIHLMSRLYDTTEGTITIDGVPIKQLSFESLRKNIGIVSQETYLFIGSIAENIKYAKPDATMEEVIFAAKAAYAHDFIMKHAEGYDTIIGSGGVNLSGGEKQRLSIARAILQKPSILILDEATAAMDTQTERKIQEAIENLKEGRTIIAIAHRLSTLRDADKLAVIENGELFEMGTHEELIEKQGKYYELHKLQTEAIKFIEEG</sequence>
<keyword evidence="2" id="KW-0813">Transport</keyword>
<dbReference type="PANTHER" id="PTHR43394">
    <property type="entry name" value="ATP-DEPENDENT PERMEASE MDL1, MITOCHONDRIAL"/>
    <property type="match status" value="1"/>
</dbReference>
<evidence type="ECO:0000256" key="1">
    <source>
        <dbReference type="ARBA" id="ARBA00004651"/>
    </source>
</evidence>
<feature type="transmembrane region" description="Helical" evidence="8">
    <location>
        <begin position="314"/>
        <end position="333"/>
    </location>
</feature>
<dbReference type="InterPro" id="IPR017871">
    <property type="entry name" value="ABC_transporter-like_CS"/>
</dbReference>
<evidence type="ECO:0000256" key="7">
    <source>
        <dbReference type="ARBA" id="ARBA00023136"/>
    </source>
</evidence>
<dbReference type="InterPro" id="IPR027417">
    <property type="entry name" value="P-loop_NTPase"/>
</dbReference>
<keyword evidence="6 8" id="KW-1133">Transmembrane helix</keyword>
<dbReference type="FunFam" id="3.40.50.300:FF:000287">
    <property type="entry name" value="Multidrug ABC transporter ATP-binding protein"/>
    <property type="match status" value="1"/>
</dbReference>
<dbReference type="Gene3D" id="3.40.50.300">
    <property type="entry name" value="P-loop containing nucleotide triphosphate hydrolases"/>
    <property type="match status" value="1"/>
</dbReference>
<dbReference type="GO" id="GO:0016887">
    <property type="term" value="F:ATP hydrolysis activity"/>
    <property type="evidence" value="ECO:0007669"/>
    <property type="project" value="InterPro"/>
</dbReference>
<dbReference type="PROSITE" id="PS50893">
    <property type="entry name" value="ABC_TRANSPORTER_2"/>
    <property type="match status" value="1"/>
</dbReference>
<keyword evidence="3 8" id="KW-0812">Transmembrane</keyword>
<dbReference type="Gene3D" id="1.20.1560.10">
    <property type="entry name" value="ABC transporter type 1, transmembrane domain"/>
    <property type="match status" value="1"/>
</dbReference>
<dbReference type="PANTHER" id="PTHR43394:SF1">
    <property type="entry name" value="ATP-BINDING CASSETTE SUB-FAMILY B MEMBER 10, MITOCHONDRIAL"/>
    <property type="match status" value="1"/>
</dbReference>
<evidence type="ECO:0000256" key="6">
    <source>
        <dbReference type="ARBA" id="ARBA00022989"/>
    </source>
</evidence>
<dbReference type="EMBL" id="JACRSY010000001">
    <property type="protein sequence ID" value="MBC8577963.1"/>
    <property type="molecule type" value="Genomic_DNA"/>
</dbReference>
<feature type="domain" description="ABC transporter" evidence="9">
    <location>
        <begin position="495"/>
        <end position="729"/>
    </location>
</feature>
<evidence type="ECO:0000256" key="3">
    <source>
        <dbReference type="ARBA" id="ARBA00022692"/>
    </source>
</evidence>
<evidence type="ECO:0000313" key="12">
    <source>
        <dbReference type="Proteomes" id="UP000655830"/>
    </source>
</evidence>
<keyword evidence="12" id="KW-1185">Reference proteome</keyword>
<evidence type="ECO:0000259" key="10">
    <source>
        <dbReference type="PROSITE" id="PS50929"/>
    </source>
</evidence>
<evidence type="ECO:0000313" key="11">
    <source>
        <dbReference type="EMBL" id="MBC8577963.1"/>
    </source>
</evidence>
<proteinExistence type="predicted"/>
<evidence type="ECO:0000256" key="5">
    <source>
        <dbReference type="ARBA" id="ARBA00022840"/>
    </source>
</evidence>
<reference evidence="11" key="1">
    <citation type="submission" date="2020-08" db="EMBL/GenBank/DDBJ databases">
        <title>Genome public.</title>
        <authorList>
            <person name="Liu C."/>
            <person name="Sun Q."/>
        </authorList>
    </citation>
    <scope>NUCLEOTIDE SEQUENCE</scope>
    <source>
        <strain evidence="11">NSJ-12</strain>
    </source>
</reference>
<dbReference type="PROSITE" id="PS00211">
    <property type="entry name" value="ABC_TRANSPORTER_1"/>
    <property type="match status" value="1"/>
</dbReference>
<feature type="transmembrane region" description="Helical" evidence="8">
    <location>
        <begin position="286"/>
        <end position="308"/>
    </location>
</feature>
<evidence type="ECO:0000256" key="4">
    <source>
        <dbReference type="ARBA" id="ARBA00022741"/>
    </source>
</evidence>
<feature type="transmembrane region" description="Helical" evidence="8">
    <location>
        <begin position="175"/>
        <end position="195"/>
    </location>
</feature>
<protein>
    <submittedName>
        <fullName evidence="11">ABC transporter ATP-binding protein</fullName>
    </submittedName>
</protein>
<feature type="transmembrane region" description="Helical" evidence="8">
    <location>
        <begin position="215"/>
        <end position="239"/>
    </location>
</feature>
<keyword evidence="5 11" id="KW-0067">ATP-binding</keyword>
<dbReference type="GO" id="GO:0005524">
    <property type="term" value="F:ATP binding"/>
    <property type="evidence" value="ECO:0007669"/>
    <property type="project" value="UniProtKB-KW"/>
</dbReference>
<feature type="domain" description="ABC transmembrane type-1" evidence="10">
    <location>
        <begin position="176"/>
        <end position="461"/>
    </location>
</feature>
<comment type="caution">
    <text evidence="11">The sequence shown here is derived from an EMBL/GenBank/DDBJ whole genome shotgun (WGS) entry which is preliminary data.</text>
</comment>
<dbReference type="InterPro" id="IPR039421">
    <property type="entry name" value="Type_1_exporter"/>
</dbReference>
<dbReference type="GO" id="GO:0015421">
    <property type="term" value="F:ABC-type oligopeptide transporter activity"/>
    <property type="evidence" value="ECO:0007669"/>
    <property type="project" value="TreeGrafter"/>
</dbReference>
<dbReference type="InterPro" id="IPR003439">
    <property type="entry name" value="ABC_transporter-like_ATP-bd"/>
</dbReference>
<dbReference type="SUPFAM" id="SSF52540">
    <property type="entry name" value="P-loop containing nucleoside triphosphate hydrolases"/>
    <property type="match status" value="1"/>
</dbReference>
<dbReference type="PROSITE" id="PS50929">
    <property type="entry name" value="ABC_TM1F"/>
    <property type="match status" value="1"/>
</dbReference>
<evidence type="ECO:0000256" key="2">
    <source>
        <dbReference type="ARBA" id="ARBA00022448"/>
    </source>
</evidence>
<accession>A0A926ECS7</accession>
<dbReference type="Proteomes" id="UP000655830">
    <property type="component" value="Unassembled WGS sequence"/>
</dbReference>
<gene>
    <name evidence="11" type="ORF">H8718_00215</name>
</gene>
<keyword evidence="7 8" id="KW-0472">Membrane</keyword>
<dbReference type="AlphaFoldDB" id="A0A926ECS7"/>
<dbReference type="InterPro" id="IPR011527">
    <property type="entry name" value="ABC1_TM_dom"/>
</dbReference>
<dbReference type="InterPro" id="IPR003593">
    <property type="entry name" value="AAA+_ATPase"/>
</dbReference>
<feature type="transmembrane region" description="Helical" evidence="8">
    <location>
        <begin position="416"/>
        <end position="439"/>
    </location>
</feature>
<dbReference type="Pfam" id="PF00664">
    <property type="entry name" value="ABC_membrane"/>
    <property type="match status" value="1"/>
</dbReference>